<organism evidence="12 13">
    <name type="scientific">Colletotrichum zoysiae</name>
    <dbReference type="NCBI Taxonomy" id="1216348"/>
    <lineage>
        <taxon>Eukaryota</taxon>
        <taxon>Fungi</taxon>
        <taxon>Dikarya</taxon>
        <taxon>Ascomycota</taxon>
        <taxon>Pezizomycotina</taxon>
        <taxon>Sordariomycetes</taxon>
        <taxon>Hypocreomycetidae</taxon>
        <taxon>Glomerellales</taxon>
        <taxon>Glomerellaceae</taxon>
        <taxon>Colletotrichum</taxon>
        <taxon>Colletotrichum graminicola species complex</taxon>
    </lineage>
</organism>
<gene>
    <name evidence="12" type="ORF">LX32DRAFT_36478</name>
</gene>
<dbReference type="Pfam" id="PF00083">
    <property type="entry name" value="Sugar_tr"/>
    <property type="match status" value="1"/>
</dbReference>
<evidence type="ECO:0000256" key="3">
    <source>
        <dbReference type="ARBA" id="ARBA00022448"/>
    </source>
</evidence>
<comment type="subcellular location">
    <subcellularLocation>
        <location evidence="1">Membrane</location>
        <topology evidence="1">Multi-pass membrane protein</topology>
    </subcellularLocation>
</comment>
<dbReference type="FunFam" id="1.20.1250.20:FF:000134">
    <property type="entry name" value="MFS sugar transporter protein"/>
    <property type="match status" value="1"/>
</dbReference>
<keyword evidence="4 10" id="KW-0812">Transmembrane</keyword>
<dbReference type="GO" id="GO:0005351">
    <property type="term" value="F:carbohydrate:proton symporter activity"/>
    <property type="evidence" value="ECO:0007669"/>
    <property type="project" value="TreeGrafter"/>
</dbReference>
<keyword evidence="12" id="KW-0762">Sugar transport</keyword>
<evidence type="ECO:0000256" key="2">
    <source>
        <dbReference type="ARBA" id="ARBA00010992"/>
    </source>
</evidence>
<keyword evidence="13" id="KW-1185">Reference proteome</keyword>
<evidence type="ECO:0000256" key="8">
    <source>
        <dbReference type="SAM" id="Coils"/>
    </source>
</evidence>
<feature type="transmembrane region" description="Helical" evidence="10">
    <location>
        <begin position="109"/>
        <end position="134"/>
    </location>
</feature>
<dbReference type="AlphaFoldDB" id="A0AAD9HDS4"/>
<dbReference type="EMBL" id="MU842923">
    <property type="protein sequence ID" value="KAK2026059.1"/>
    <property type="molecule type" value="Genomic_DNA"/>
</dbReference>
<dbReference type="PANTHER" id="PTHR48022">
    <property type="entry name" value="PLASTIDIC GLUCOSE TRANSPORTER 4"/>
    <property type="match status" value="1"/>
</dbReference>
<evidence type="ECO:0000256" key="10">
    <source>
        <dbReference type="SAM" id="Phobius"/>
    </source>
</evidence>
<reference evidence="12" key="1">
    <citation type="submission" date="2021-06" db="EMBL/GenBank/DDBJ databases">
        <title>Comparative genomics, transcriptomics and evolutionary studies reveal genomic signatures of adaptation to plant cell wall in hemibiotrophic fungi.</title>
        <authorList>
            <consortium name="DOE Joint Genome Institute"/>
            <person name="Baroncelli R."/>
            <person name="Diaz J.F."/>
            <person name="Benocci T."/>
            <person name="Peng M."/>
            <person name="Battaglia E."/>
            <person name="Haridas S."/>
            <person name="Andreopoulos W."/>
            <person name="Labutti K."/>
            <person name="Pangilinan J."/>
            <person name="Floch G.L."/>
            <person name="Makela M.R."/>
            <person name="Henrissat B."/>
            <person name="Grigoriev I.V."/>
            <person name="Crouch J.A."/>
            <person name="De Vries R.P."/>
            <person name="Sukno S.A."/>
            <person name="Thon M.R."/>
        </authorList>
    </citation>
    <scope>NUCLEOTIDE SEQUENCE</scope>
    <source>
        <strain evidence="12">MAFF235873</strain>
    </source>
</reference>
<protein>
    <submittedName>
        <fullName evidence="12">Sugar transporter</fullName>
    </submittedName>
</protein>
<dbReference type="PROSITE" id="PS00217">
    <property type="entry name" value="SUGAR_TRANSPORT_2"/>
    <property type="match status" value="1"/>
</dbReference>
<keyword evidence="6 10" id="KW-0472">Membrane</keyword>
<feature type="transmembrane region" description="Helical" evidence="10">
    <location>
        <begin position="431"/>
        <end position="456"/>
    </location>
</feature>
<dbReference type="Gene3D" id="1.20.1250.20">
    <property type="entry name" value="MFS general substrate transporter like domains"/>
    <property type="match status" value="1"/>
</dbReference>
<dbReference type="InterPro" id="IPR005829">
    <property type="entry name" value="Sugar_transporter_CS"/>
</dbReference>
<evidence type="ECO:0000256" key="6">
    <source>
        <dbReference type="ARBA" id="ARBA00023136"/>
    </source>
</evidence>
<name>A0AAD9HDS4_9PEZI</name>
<evidence type="ECO:0000256" key="5">
    <source>
        <dbReference type="ARBA" id="ARBA00022989"/>
    </source>
</evidence>
<evidence type="ECO:0000256" key="4">
    <source>
        <dbReference type="ARBA" id="ARBA00022692"/>
    </source>
</evidence>
<evidence type="ECO:0000256" key="7">
    <source>
        <dbReference type="RuleBase" id="RU003346"/>
    </source>
</evidence>
<feature type="compositionally biased region" description="Polar residues" evidence="9">
    <location>
        <begin position="519"/>
        <end position="528"/>
    </location>
</feature>
<dbReference type="InterPro" id="IPR003663">
    <property type="entry name" value="Sugar/inositol_transpt"/>
</dbReference>
<dbReference type="SUPFAM" id="SSF103473">
    <property type="entry name" value="MFS general substrate transporter"/>
    <property type="match status" value="1"/>
</dbReference>
<feature type="transmembrane region" description="Helical" evidence="10">
    <location>
        <begin position="308"/>
        <end position="328"/>
    </location>
</feature>
<feature type="transmembrane region" description="Helical" evidence="10">
    <location>
        <begin position="12"/>
        <end position="34"/>
    </location>
</feature>
<evidence type="ECO:0000256" key="9">
    <source>
        <dbReference type="SAM" id="MobiDB-lite"/>
    </source>
</evidence>
<accession>A0AAD9HDS4</accession>
<proteinExistence type="inferred from homology"/>
<dbReference type="PRINTS" id="PR00171">
    <property type="entry name" value="SUGRTRNSPORT"/>
</dbReference>
<dbReference type="InterPro" id="IPR005828">
    <property type="entry name" value="MFS_sugar_transport-like"/>
</dbReference>
<dbReference type="Proteomes" id="UP001232148">
    <property type="component" value="Unassembled WGS sequence"/>
</dbReference>
<comment type="similarity">
    <text evidence="2 7">Belongs to the major facilitator superfamily. Sugar transporter (TC 2.A.1.1) family.</text>
</comment>
<keyword evidence="8" id="KW-0175">Coiled coil</keyword>
<feature type="region of interest" description="Disordered" evidence="9">
    <location>
        <begin position="480"/>
        <end position="528"/>
    </location>
</feature>
<dbReference type="InterPro" id="IPR020846">
    <property type="entry name" value="MFS_dom"/>
</dbReference>
<evidence type="ECO:0000313" key="13">
    <source>
        <dbReference type="Proteomes" id="UP001232148"/>
    </source>
</evidence>
<dbReference type="PANTHER" id="PTHR48022:SF46">
    <property type="entry name" value="SUGAR TRANSPORTER, PUTATIVE (AFU_ORTHOLOGUE AFUA_1G11830)-RELATED"/>
    <property type="match status" value="1"/>
</dbReference>
<keyword evidence="3 7" id="KW-0813">Transport</keyword>
<keyword evidence="5 10" id="KW-1133">Transmembrane helix</keyword>
<dbReference type="GO" id="GO:0016020">
    <property type="term" value="C:membrane"/>
    <property type="evidence" value="ECO:0007669"/>
    <property type="project" value="UniProtKB-SubCell"/>
</dbReference>
<feature type="transmembrane region" description="Helical" evidence="10">
    <location>
        <begin position="146"/>
        <end position="164"/>
    </location>
</feature>
<evidence type="ECO:0000256" key="1">
    <source>
        <dbReference type="ARBA" id="ARBA00004141"/>
    </source>
</evidence>
<feature type="transmembrane region" description="Helical" evidence="10">
    <location>
        <begin position="54"/>
        <end position="73"/>
    </location>
</feature>
<sequence length="528" mass="58114">MAPTGKRVYNWYISLVAAMCMVLYGYDASVFNSLQGSKNWLAWVDVDLKRDAQLVGLVNTAYTVGAIVAGFFMGGPVADYLGRRWGMAIGCIVTIIATVMQTFTPRHRIGVFIAGRVIIGLGQGMALTAGPVYIGEVAPSEIRGHIMACWQMFYSVGSFIAYWINYACSKRREQLGEWDWRMVVIFQMLVPVIIIVALPFQPESPRWYIQKDGNVEAARAALARIRDTEREVEEELLQIREAVEYEKEAIGRSSSSYAALFRDPSVRKRLYLAFALNVGQQLTGQGTLNSYSTAIYKKVWPSTDTINLINALNATMGILFTLNAMWTADRFGRRWLFLVGAAGMAVCMLIVPIVGLRTPTAADGTKSEPVGIAIVFLLFLFIFFYKPTWGATTWMWTAEIFSVNVRAQAVGMCSQMQNVANTIFQQFFPTFLANAGLSCLFFFMAMNMVLGVFVYFCVPETKQVPLEQMDALFGGADHTEKGGQMMGPEDHGGSHHLGPAATAAAEGGKDAGGKDGAAVQQSERSQGV</sequence>
<dbReference type="NCBIfam" id="TIGR00879">
    <property type="entry name" value="SP"/>
    <property type="match status" value="1"/>
</dbReference>
<feature type="transmembrane region" description="Helical" evidence="10">
    <location>
        <begin position="85"/>
        <end position="103"/>
    </location>
</feature>
<dbReference type="InterPro" id="IPR036259">
    <property type="entry name" value="MFS_trans_sf"/>
</dbReference>
<evidence type="ECO:0000313" key="12">
    <source>
        <dbReference type="EMBL" id="KAK2026059.1"/>
    </source>
</evidence>
<feature type="domain" description="Major facilitator superfamily (MFS) profile" evidence="11">
    <location>
        <begin position="13"/>
        <end position="462"/>
    </location>
</feature>
<feature type="transmembrane region" description="Helical" evidence="10">
    <location>
        <begin position="367"/>
        <end position="385"/>
    </location>
</feature>
<comment type="caution">
    <text evidence="12">The sequence shown here is derived from an EMBL/GenBank/DDBJ whole genome shotgun (WGS) entry which is preliminary data.</text>
</comment>
<dbReference type="PROSITE" id="PS50850">
    <property type="entry name" value="MFS"/>
    <property type="match status" value="1"/>
</dbReference>
<evidence type="ECO:0000259" key="11">
    <source>
        <dbReference type="PROSITE" id="PS50850"/>
    </source>
</evidence>
<feature type="coiled-coil region" evidence="8">
    <location>
        <begin position="215"/>
        <end position="242"/>
    </location>
</feature>
<dbReference type="InterPro" id="IPR050360">
    <property type="entry name" value="MFS_Sugar_Transporters"/>
</dbReference>
<dbReference type="PROSITE" id="PS00216">
    <property type="entry name" value="SUGAR_TRANSPORT_1"/>
    <property type="match status" value="2"/>
</dbReference>
<feature type="transmembrane region" description="Helical" evidence="10">
    <location>
        <begin position="184"/>
        <end position="201"/>
    </location>
</feature>
<feature type="transmembrane region" description="Helical" evidence="10">
    <location>
        <begin position="335"/>
        <end position="355"/>
    </location>
</feature>